<dbReference type="GO" id="GO:0045974">
    <property type="term" value="P:regulation of translation, ncRNA-mediated"/>
    <property type="evidence" value="ECO:0007669"/>
    <property type="project" value="TreeGrafter"/>
</dbReference>
<reference evidence="4 5" key="1">
    <citation type="journal article" date="2012" name="J. Bacteriol.">
        <title>Complete genome sequences of Desulfosporosinus orientis DSM765T, Desulfosporosinus youngiae DSM17734T, Desulfosporosinus meridiei DSM13257T, and Desulfosporosinus acidiphilus DSM22704T.</title>
        <authorList>
            <person name="Pester M."/>
            <person name="Brambilla E."/>
            <person name="Alazard D."/>
            <person name="Rattei T."/>
            <person name="Weinmaier T."/>
            <person name="Han J."/>
            <person name="Lucas S."/>
            <person name="Lapidus A."/>
            <person name="Cheng J.F."/>
            <person name="Goodwin L."/>
            <person name="Pitluck S."/>
            <person name="Peters L."/>
            <person name="Ovchinnikova G."/>
            <person name="Teshima H."/>
            <person name="Detter J.C."/>
            <person name="Han C.S."/>
            <person name="Tapia R."/>
            <person name="Land M.L."/>
            <person name="Hauser L."/>
            <person name="Kyrpides N.C."/>
            <person name="Ivanova N.N."/>
            <person name="Pagani I."/>
            <person name="Huntmann M."/>
            <person name="Wei C.L."/>
            <person name="Davenport K.W."/>
            <person name="Daligault H."/>
            <person name="Chain P.S."/>
            <person name="Chen A."/>
            <person name="Mavromatis K."/>
            <person name="Markowitz V."/>
            <person name="Szeto E."/>
            <person name="Mikhailova N."/>
            <person name="Pati A."/>
            <person name="Wagner M."/>
            <person name="Woyke T."/>
            <person name="Ollivier B."/>
            <person name="Klenk H.P."/>
            <person name="Spring S."/>
            <person name="Loy A."/>
        </authorList>
    </citation>
    <scope>NUCLEOTIDE SEQUENCE [LARGE SCALE GENOMIC DNA]</scope>
    <source>
        <strain evidence="5">DSM 22704 / JCM 16185 / SJ4</strain>
    </source>
</reference>
<organism evidence="4 5">
    <name type="scientific">Desulfosporosinus acidiphilus (strain DSM 22704 / JCM 16185 / SJ4)</name>
    <dbReference type="NCBI Taxonomy" id="646529"/>
    <lineage>
        <taxon>Bacteria</taxon>
        <taxon>Bacillati</taxon>
        <taxon>Bacillota</taxon>
        <taxon>Clostridia</taxon>
        <taxon>Eubacteriales</taxon>
        <taxon>Desulfitobacteriaceae</taxon>
        <taxon>Desulfosporosinus</taxon>
    </lineage>
</organism>
<feature type="domain" description="Sm" evidence="3">
    <location>
        <begin position="9"/>
        <end position="69"/>
    </location>
</feature>
<dbReference type="STRING" id="646529.Desaci_4116"/>
<dbReference type="Pfam" id="PF17209">
    <property type="entry name" value="Hfq"/>
    <property type="match status" value="1"/>
</dbReference>
<proteinExistence type="predicted"/>
<dbReference type="PROSITE" id="PS52002">
    <property type="entry name" value="SM"/>
    <property type="match status" value="1"/>
</dbReference>
<dbReference type="OrthoDB" id="9799751at2"/>
<dbReference type="InterPro" id="IPR047575">
    <property type="entry name" value="Sm"/>
</dbReference>
<dbReference type="Gene3D" id="2.30.30.100">
    <property type="match status" value="1"/>
</dbReference>
<gene>
    <name evidence="4" type="ordered locus">Desaci_4116</name>
</gene>
<dbReference type="GO" id="GO:0006355">
    <property type="term" value="P:regulation of DNA-templated transcription"/>
    <property type="evidence" value="ECO:0007669"/>
    <property type="project" value="InterPro"/>
</dbReference>
<dbReference type="eggNOG" id="COG1923">
    <property type="taxonomic scope" value="Bacteria"/>
</dbReference>
<evidence type="ECO:0000313" key="4">
    <source>
        <dbReference type="EMBL" id="AFM42978.1"/>
    </source>
</evidence>
<protein>
    <submittedName>
        <fullName evidence="4">RNA chaperone Hfq</fullName>
    </submittedName>
</protein>
<keyword evidence="1" id="KW-0694">RNA-binding</keyword>
<sequence>MIIKSKLQDAYLDQLQTTKTPVIVHLLSGVQIKGKIIGNDIFTIVLEFEGKQQMLFKQMISTISPLRPVNLMEIQSSQKQGK</sequence>
<keyword evidence="2" id="KW-0346">Stress response</keyword>
<dbReference type="GO" id="GO:0005829">
    <property type="term" value="C:cytosol"/>
    <property type="evidence" value="ECO:0007669"/>
    <property type="project" value="TreeGrafter"/>
</dbReference>
<keyword evidence="5" id="KW-1185">Reference proteome</keyword>
<dbReference type="Proteomes" id="UP000002892">
    <property type="component" value="Chromosome"/>
</dbReference>
<dbReference type="GO" id="GO:0003723">
    <property type="term" value="F:RNA binding"/>
    <property type="evidence" value="ECO:0007669"/>
    <property type="project" value="UniProtKB-KW"/>
</dbReference>
<dbReference type="GO" id="GO:0043487">
    <property type="term" value="P:regulation of RNA stability"/>
    <property type="evidence" value="ECO:0007669"/>
    <property type="project" value="TreeGrafter"/>
</dbReference>
<dbReference type="NCBIfam" id="TIGR02383">
    <property type="entry name" value="Hfq"/>
    <property type="match status" value="1"/>
</dbReference>
<dbReference type="EMBL" id="CP003639">
    <property type="protein sequence ID" value="AFM42978.1"/>
    <property type="molecule type" value="Genomic_DNA"/>
</dbReference>
<dbReference type="PANTHER" id="PTHR34772">
    <property type="entry name" value="RNA-BINDING PROTEIN HFQ"/>
    <property type="match status" value="1"/>
</dbReference>
<dbReference type="InterPro" id="IPR005001">
    <property type="entry name" value="Hfq"/>
</dbReference>
<accession>I4DB04</accession>
<evidence type="ECO:0000256" key="2">
    <source>
        <dbReference type="ARBA" id="ARBA00023016"/>
    </source>
</evidence>
<evidence type="ECO:0000259" key="3">
    <source>
        <dbReference type="PROSITE" id="PS52002"/>
    </source>
</evidence>
<dbReference type="SUPFAM" id="SSF50182">
    <property type="entry name" value="Sm-like ribonucleoproteins"/>
    <property type="match status" value="1"/>
</dbReference>
<dbReference type="HOGENOM" id="CLU_113688_0_2_9"/>
<dbReference type="RefSeq" id="WP_014828964.1">
    <property type="nucleotide sequence ID" value="NC_018068.1"/>
</dbReference>
<dbReference type="AlphaFoldDB" id="I4DB04"/>
<evidence type="ECO:0000256" key="1">
    <source>
        <dbReference type="ARBA" id="ARBA00022884"/>
    </source>
</evidence>
<name>I4DB04_DESAJ</name>
<dbReference type="KEGG" id="dai:Desaci_4116"/>
<evidence type="ECO:0000313" key="5">
    <source>
        <dbReference type="Proteomes" id="UP000002892"/>
    </source>
</evidence>
<dbReference type="InterPro" id="IPR010920">
    <property type="entry name" value="LSM_dom_sf"/>
</dbReference>
<dbReference type="PANTHER" id="PTHR34772:SF1">
    <property type="entry name" value="RNA-BINDING PROTEIN HFQ"/>
    <property type="match status" value="1"/>
</dbReference>